<dbReference type="RefSeq" id="XP_001796274.1">
    <property type="nucleotide sequence ID" value="XM_001796222.1"/>
</dbReference>
<dbReference type="OMA" id="HNEREQM"/>
<dbReference type="GeneID" id="5973151"/>
<accession>Q0UQT6</accession>
<dbReference type="EMBL" id="CH445332">
    <property type="protein sequence ID" value="EAT86942.1"/>
    <property type="molecule type" value="Genomic_DNA"/>
</dbReference>
<feature type="compositionally biased region" description="Polar residues" evidence="1">
    <location>
        <begin position="497"/>
        <end position="523"/>
    </location>
</feature>
<feature type="region of interest" description="Disordered" evidence="1">
    <location>
        <begin position="493"/>
        <end position="523"/>
    </location>
</feature>
<reference evidence="3" key="1">
    <citation type="journal article" date="2007" name="Plant Cell">
        <title>Dothideomycete-plant interactions illuminated by genome sequencing and EST analysis of the wheat pathogen Stagonospora nodorum.</title>
        <authorList>
            <person name="Hane J.K."/>
            <person name="Lowe R.G."/>
            <person name="Solomon P.S."/>
            <person name="Tan K.C."/>
            <person name="Schoch C.L."/>
            <person name="Spatafora J.W."/>
            <person name="Crous P.W."/>
            <person name="Kodira C."/>
            <person name="Birren B.W."/>
            <person name="Galagan J.E."/>
            <person name="Torriani S.F."/>
            <person name="McDonald B.A."/>
            <person name="Oliver R.P."/>
        </authorList>
    </citation>
    <scope>NUCLEOTIDE SEQUENCE [LARGE SCALE GENOMIC DNA]</scope>
    <source>
        <strain evidence="3">SN15 / ATCC MYA-4574 / FGSC 10173</strain>
    </source>
</reference>
<dbReference type="KEGG" id="pno:SNOG_05878"/>
<protein>
    <submittedName>
        <fullName evidence="2">Uncharacterized protein</fullName>
    </submittedName>
</protein>
<sequence length="560" mass="65359">MSKTPPYFDFLNLPREIRDEIYEYTLCSFSHDQRLYDIEGCAHVYSWPRFIERKFLGNLNLLLANKQIHGEGYKCMLKKNIFVRVECRALELRNLIHGQTPPVFFLSYCSSKRRVDVMADGPLRVDHFPWYNMLVQIQERGDSSRGDRCAIRPVFDAIMLLEDCADLFSRLEVEMATTRLPSPDSYPLEILMYTDTQEMSHRRQKRYRGLGQISYPPREQKKLLRPIKEELRSFPNLKIYECDDEAFALEVARDVSKPLQTSWQSVNTQLEHHTRSAEKCWEMDNLTACAQSCARGLSLIRRVSSSIAAIDLPKLEDTENTLEIGRLVHTLYFFLARCTHTHLSAPAHRRIRADEQTHLVVTSEAMCELFLDHRYLDRLWPVYDPPQHERAEICYIKSRTFRLHKEHAHWVPYWVSQEDPMAYITEALELSPDSEIFKKEKSIIEIWVKDHDSFVARKRSFLDNLDRESMPRTHSKDLPNSISPLQRFRRRKDLKKGSNTQPQVSTAYQTNSSTKSQPTSSWQTYSVSRAHAKGRYAYFRDAASTPPNYDSSLAATDVVG</sequence>
<evidence type="ECO:0000256" key="1">
    <source>
        <dbReference type="SAM" id="MobiDB-lite"/>
    </source>
</evidence>
<gene>
    <name evidence="2" type="ORF">SNOG_05878</name>
</gene>
<evidence type="ECO:0000313" key="2">
    <source>
        <dbReference type="EMBL" id="EAT86942.1"/>
    </source>
</evidence>
<dbReference type="InParanoid" id="Q0UQT6"/>
<dbReference type="VEuPathDB" id="FungiDB:JI435_058780"/>
<evidence type="ECO:0000313" key="3">
    <source>
        <dbReference type="Proteomes" id="UP000001055"/>
    </source>
</evidence>
<dbReference type="eggNOG" id="ENOG502RR6N">
    <property type="taxonomic scope" value="Eukaryota"/>
</dbReference>
<name>Q0UQT6_PHANO</name>
<dbReference type="AlphaFoldDB" id="Q0UQT6"/>
<dbReference type="Proteomes" id="UP000001055">
    <property type="component" value="Unassembled WGS sequence"/>
</dbReference>
<organism evidence="2 3">
    <name type="scientific">Phaeosphaeria nodorum (strain SN15 / ATCC MYA-4574 / FGSC 10173)</name>
    <name type="common">Glume blotch fungus</name>
    <name type="synonym">Parastagonospora nodorum</name>
    <dbReference type="NCBI Taxonomy" id="321614"/>
    <lineage>
        <taxon>Eukaryota</taxon>
        <taxon>Fungi</taxon>
        <taxon>Dikarya</taxon>
        <taxon>Ascomycota</taxon>
        <taxon>Pezizomycotina</taxon>
        <taxon>Dothideomycetes</taxon>
        <taxon>Pleosporomycetidae</taxon>
        <taxon>Pleosporales</taxon>
        <taxon>Pleosporineae</taxon>
        <taxon>Phaeosphaeriaceae</taxon>
        <taxon>Parastagonospora</taxon>
    </lineage>
</organism>
<dbReference type="HOGENOM" id="CLU_486712_0_0_1"/>
<proteinExistence type="predicted"/>